<evidence type="ECO:0000256" key="2">
    <source>
        <dbReference type="ARBA" id="ARBA00022448"/>
    </source>
</evidence>
<comment type="similarity">
    <text evidence="8 9">Belongs to the TonB-dependent receptor family.</text>
</comment>
<dbReference type="PANTHER" id="PTHR47234">
    <property type="match status" value="1"/>
</dbReference>
<feature type="domain" description="TonB-dependent receptor-like beta-barrel" evidence="11">
    <location>
        <begin position="389"/>
        <end position="896"/>
    </location>
</feature>
<feature type="domain" description="TonB-dependent receptor plug" evidence="12">
    <location>
        <begin position="60"/>
        <end position="170"/>
    </location>
</feature>
<dbReference type="Gene3D" id="2.170.130.10">
    <property type="entry name" value="TonB-dependent receptor, plug domain"/>
    <property type="match status" value="1"/>
</dbReference>
<evidence type="ECO:0000256" key="8">
    <source>
        <dbReference type="PROSITE-ProRule" id="PRU01360"/>
    </source>
</evidence>
<dbReference type="Proteomes" id="UP000199626">
    <property type="component" value="Unassembled WGS sequence"/>
</dbReference>
<sequence>MYTNNKLAKSVRLALLFGGASIAMTGTAVAQDQSAEAQAEQAQERIQVTGSRLNRTDMEGALPVTVISRDDLDASGDISVADFMRDTNFNSFGSYQSTSGSSGGGAAQVSLRGLGAQRTLILIDGRRAPTTPILGSGQDLNSIPMAAVERIEVLSDGASAVYGSDAIGGVVNIITRKDFDGVSFTYGVGRPTNEGGDTEEMSVLIGSSNAKSRVLLGASMNSRDVIYTRDRDYWYSPDAPGSSAYSNNFGMMLPIKDDNDNIIGYEHASSLGATNRLKHPTFGAAVPGLCTNGDDSDLFYTTGIIDDAENINTITCQYNHSATSANLTSSKNISMFGRGDYKINNDWNVYFNAALNKTKSFGRFAALPSSPWPGGAIEITPDSPNHPGNPNGYNPHATDPYYAALAGDTLSLYHRFASLGPRDNNVENTTTNFAGGFEGMIGNVGLDFGVRYVESRAINLGENYVVAGLAQPYITSGAYNIYDPFNVYDPDTGVATGESPVGLGMTTTTNRDMYSTVKEFYVNSNFDLWEMNAGVVSAAVGAEYREETYQDKYDLLSASGQVSGSSGASARGERDVTAFYGEMLLPVLDTLDVELAGRFDRYSDYGSDFSPKVAVRWRPTDTLLIRGSWGEGFRAPTLRDMSLEPAFSATYTSDEATCVALTGASCVGASNVQVNTYSMGNVNLKSENSEQLGLGIVWEATDWLNMSVDYYDIEITNSITSVSMATIVSCLRGLTSVCPDGLTRFTEGTPIPNPALGLGAAFAGNDVNAAIVGAQTGYVNIGVIETDGFDFNARTNFDLGWGRLSNNFQVSIVNNYSSNNGANAVGEYGYPKIRANLNNGLQVGDFSVNWNINYMDSQTETLQNGTNHIPSWTIHNLQVNYNAPWNGTFTLGVNNLFDRDPADAHLHGTSYDYYLYNPWGRVPYFRYTQNF</sequence>
<evidence type="ECO:0000256" key="6">
    <source>
        <dbReference type="ARBA" id="ARBA00023136"/>
    </source>
</evidence>
<keyword evidence="14" id="KW-1185">Reference proteome</keyword>
<keyword evidence="6 8" id="KW-0472">Membrane</keyword>
<keyword evidence="3 8" id="KW-1134">Transmembrane beta strand</keyword>
<keyword evidence="5 9" id="KW-0798">TonB box</keyword>
<accession>A0A1G6BI02</accession>
<dbReference type="CDD" id="cd01347">
    <property type="entry name" value="ligand_gated_channel"/>
    <property type="match status" value="1"/>
</dbReference>
<dbReference type="InterPro" id="IPR036942">
    <property type="entry name" value="Beta-barrel_TonB_sf"/>
</dbReference>
<evidence type="ECO:0000313" key="14">
    <source>
        <dbReference type="Proteomes" id="UP000199626"/>
    </source>
</evidence>
<dbReference type="OrthoDB" id="176248at2"/>
<evidence type="ECO:0000259" key="12">
    <source>
        <dbReference type="Pfam" id="PF07715"/>
    </source>
</evidence>
<dbReference type="GO" id="GO:0009279">
    <property type="term" value="C:cell outer membrane"/>
    <property type="evidence" value="ECO:0007669"/>
    <property type="project" value="UniProtKB-SubCell"/>
</dbReference>
<evidence type="ECO:0000259" key="11">
    <source>
        <dbReference type="Pfam" id="PF00593"/>
    </source>
</evidence>
<comment type="subcellular location">
    <subcellularLocation>
        <location evidence="1 8">Cell outer membrane</location>
        <topology evidence="1 8">Multi-pass membrane protein</topology>
    </subcellularLocation>
</comment>
<evidence type="ECO:0000256" key="5">
    <source>
        <dbReference type="ARBA" id="ARBA00023077"/>
    </source>
</evidence>
<name>A0A1G6BI02_9GAMM</name>
<evidence type="ECO:0000313" key="13">
    <source>
        <dbReference type="EMBL" id="SDB20223.1"/>
    </source>
</evidence>
<dbReference type="Gene3D" id="2.40.170.20">
    <property type="entry name" value="TonB-dependent receptor, beta-barrel domain"/>
    <property type="match status" value="1"/>
</dbReference>
<feature type="chain" id="PRO_5011775098" evidence="10">
    <location>
        <begin position="31"/>
        <end position="931"/>
    </location>
</feature>
<dbReference type="PROSITE" id="PS52016">
    <property type="entry name" value="TONB_DEPENDENT_REC_3"/>
    <property type="match status" value="1"/>
</dbReference>
<feature type="signal peptide" evidence="10">
    <location>
        <begin position="1"/>
        <end position="30"/>
    </location>
</feature>
<keyword evidence="10" id="KW-0732">Signal</keyword>
<dbReference type="EMBL" id="FMXN01000003">
    <property type="protein sequence ID" value="SDB20223.1"/>
    <property type="molecule type" value="Genomic_DNA"/>
</dbReference>
<protein>
    <submittedName>
        <fullName evidence="13">Iron complex outermembrane recepter protein</fullName>
    </submittedName>
</protein>
<keyword evidence="2 8" id="KW-0813">Transport</keyword>
<dbReference type="SUPFAM" id="SSF56935">
    <property type="entry name" value="Porins"/>
    <property type="match status" value="1"/>
</dbReference>
<dbReference type="Pfam" id="PF00593">
    <property type="entry name" value="TonB_dep_Rec_b-barrel"/>
    <property type="match status" value="1"/>
</dbReference>
<dbReference type="STRING" id="1159017.SAMN02927930_00813"/>
<dbReference type="AlphaFoldDB" id="A0A1G6BI02"/>
<evidence type="ECO:0000256" key="1">
    <source>
        <dbReference type="ARBA" id="ARBA00004571"/>
    </source>
</evidence>
<keyword evidence="4 8" id="KW-0812">Transmembrane</keyword>
<reference evidence="14" key="1">
    <citation type="submission" date="2016-10" db="EMBL/GenBank/DDBJ databases">
        <authorList>
            <person name="Varghese N."/>
            <person name="Submissions S."/>
        </authorList>
    </citation>
    <scope>NUCLEOTIDE SEQUENCE [LARGE SCALE GENOMIC DNA]</scope>
    <source>
        <strain evidence="14">CGMCC 1.10824</strain>
    </source>
</reference>
<evidence type="ECO:0000256" key="10">
    <source>
        <dbReference type="SAM" id="SignalP"/>
    </source>
</evidence>
<organism evidence="13 14">
    <name type="scientific">Pseudidiomarina indica</name>
    <dbReference type="NCBI Taxonomy" id="1159017"/>
    <lineage>
        <taxon>Bacteria</taxon>
        <taxon>Pseudomonadati</taxon>
        <taxon>Pseudomonadota</taxon>
        <taxon>Gammaproteobacteria</taxon>
        <taxon>Alteromonadales</taxon>
        <taxon>Idiomarinaceae</taxon>
        <taxon>Pseudidiomarina</taxon>
    </lineage>
</organism>
<evidence type="ECO:0000256" key="7">
    <source>
        <dbReference type="ARBA" id="ARBA00023237"/>
    </source>
</evidence>
<dbReference type="PANTHER" id="PTHR47234:SF2">
    <property type="entry name" value="TONB-DEPENDENT RECEPTOR"/>
    <property type="match status" value="1"/>
</dbReference>
<keyword evidence="7 8" id="KW-0998">Cell outer membrane</keyword>
<dbReference type="InterPro" id="IPR039426">
    <property type="entry name" value="TonB-dep_rcpt-like"/>
</dbReference>
<evidence type="ECO:0000256" key="9">
    <source>
        <dbReference type="RuleBase" id="RU003357"/>
    </source>
</evidence>
<proteinExistence type="inferred from homology"/>
<dbReference type="InterPro" id="IPR012910">
    <property type="entry name" value="Plug_dom"/>
</dbReference>
<dbReference type="RefSeq" id="WP_092592015.1">
    <property type="nucleotide sequence ID" value="NZ_FMXN01000003.1"/>
</dbReference>
<dbReference type="InterPro" id="IPR037066">
    <property type="entry name" value="Plug_dom_sf"/>
</dbReference>
<dbReference type="Pfam" id="PF07715">
    <property type="entry name" value="Plug"/>
    <property type="match status" value="1"/>
</dbReference>
<evidence type="ECO:0000256" key="3">
    <source>
        <dbReference type="ARBA" id="ARBA00022452"/>
    </source>
</evidence>
<gene>
    <name evidence="13" type="ORF">SAMN02927930_00813</name>
</gene>
<evidence type="ECO:0000256" key="4">
    <source>
        <dbReference type="ARBA" id="ARBA00022692"/>
    </source>
</evidence>
<dbReference type="InterPro" id="IPR000531">
    <property type="entry name" value="Beta-barrel_TonB"/>
</dbReference>